<organism evidence="2">
    <name type="scientific">Timema tahoe</name>
    <dbReference type="NCBI Taxonomy" id="61484"/>
    <lineage>
        <taxon>Eukaryota</taxon>
        <taxon>Metazoa</taxon>
        <taxon>Ecdysozoa</taxon>
        <taxon>Arthropoda</taxon>
        <taxon>Hexapoda</taxon>
        <taxon>Insecta</taxon>
        <taxon>Pterygota</taxon>
        <taxon>Neoptera</taxon>
        <taxon>Polyneoptera</taxon>
        <taxon>Phasmatodea</taxon>
        <taxon>Timematodea</taxon>
        <taxon>Timematoidea</taxon>
        <taxon>Timematidae</taxon>
        <taxon>Timema</taxon>
    </lineage>
</organism>
<dbReference type="EMBL" id="OE001663">
    <property type="protein sequence ID" value="CAD7457340.1"/>
    <property type="molecule type" value="Genomic_DNA"/>
</dbReference>
<name>A0A7R9IFL5_9NEOP</name>
<dbReference type="GO" id="GO:0034198">
    <property type="term" value="P:cellular response to amino acid starvation"/>
    <property type="evidence" value="ECO:0007669"/>
    <property type="project" value="TreeGrafter"/>
</dbReference>
<protein>
    <submittedName>
        <fullName evidence="2">Uncharacterized protein</fullName>
    </submittedName>
</protein>
<dbReference type="AlphaFoldDB" id="A0A7R9IFL5"/>
<dbReference type="PANTHER" id="PTHR12991:SF10">
    <property type="entry name" value="GATOR COMPLEX PROTEIN NPRL2"/>
    <property type="match status" value="1"/>
</dbReference>
<dbReference type="PANTHER" id="PTHR12991">
    <property type="entry name" value="NITROGEN PERMEASE REGULATOR 2/TUMOR SUPPRESSOR CANDIDATE 4"/>
    <property type="match status" value="1"/>
</dbReference>
<comment type="similarity">
    <text evidence="1">Belongs to the NPR2 family.</text>
</comment>
<reference evidence="2" key="1">
    <citation type="submission" date="2020-11" db="EMBL/GenBank/DDBJ databases">
        <authorList>
            <person name="Tran Van P."/>
        </authorList>
    </citation>
    <scope>NUCLEOTIDE SEQUENCE</scope>
</reference>
<dbReference type="GO" id="GO:0005774">
    <property type="term" value="C:vacuolar membrane"/>
    <property type="evidence" value="ECO:0007669"/>
    <property type="project" value="TreeGrafter"/>
</dbReference>
<dbReference type="GO" id="GO:1904262">
    <property type="term" value="P:negative regulation of TORC1 signaling"/>
    <property type="evidence" value="ECO:0007669"/>
    <property type="project" value="TreeGrafter"/>
</dbReference>
<gene>
    <name evidence="2" type="ORF">TTEB3V08_LOCUS5336</name>
</gene>
<accession>A0A7R9IFL5</accession>
<dbReference type="GO" id="GO:0010508">
    <property type="term" value="P:positive regulation of autophagy"/>
    <property type="evidence" value="ECO:0007669"/>
    <property type="project" value="TreeGrafter"/>
</dbReference>
<dbReference type="Pfam" id="PF06218">
    <property type="entry name" value="NPR2"/>
    <property type="match status" value="1"/>
</dbReference>
<proteinExistence type="inferred from homology"/>
<dbReference type="GO" id="GO:1990130">
    <property type="term" value="C:GATOR1 complex"/>
    <property type="evidence" value="ECO:0007669"/>
    <property type="project" value="TreeGrafter"/>
</dbReference>
<evidence type="ECO:0000256" key="1">
    <source>
        <dbReference type="ARBA" id="ARBA00008433"/>
    </source>
</evidence>
<dbReference type="InterPro" id="IPR009348">
    <property type="entry name" value="NPR2-like"/>
</dbReference>
<evidence type="ECO:0000313" key="2">
    <source>
        <dbReference type="EMBL" id="CAD7457340.1"/>
    </source>
</evidence>
<sequence>MELESHFLSEAGGQIEAGKAHLPVMFKQVIQDLNVHKMCTLTESGTLTVQPTLPESGTLTVRPTLPVTLLVHVVGIEPRVRHTNRAPNPASNTLQCMWWVLNPESGTLTVRPTLPVTLLSDMWWVLNPESGTLTVHPTLPITLLVTRHPNRPSHVLNCVLVIAEGTTTTHLKLTRLVQDPEPVLDHQVPVFLEDQGLFQVEQWDLTTNQVLPYIDGFNHVSRIAAEADVDINLVKACVQNLVYYSVVTLIPIFQYSNVYSVTPKIKMLSIDKELQQRCIKFVSKSGL</sequence>
<dbReference type="GO" id="GO:0005096">
    <property type="term" value="F:GTPase activator activity"/>
    <property type="evidence" value="ECO:0007669"/>
    <property type="project" value="TreeGrafter"/>
</dbReference>